<dbReference type="InterPro" id="IPR014710">
    <property type="entry name" value="RmlC-like_jellyroll"/>
</dbReference>
<reference evidence="6 7" key="1">
    <citation type="submission" date="2020-08" db="EMBL/GenBank/DDBJ databases">
        <title>Functional genomics of gut bacteria from endangered species of beetles.</title>
        <authorList>
            <person name="Carlos-Shanley C."/>
        </authorList>
    </citation>
    <scope>NUCLEOTIDE SEQUENCE [LARGE SCALE GENOMIC DNA]</scope>
    <source>
        <strain evidence="6 7">S00127</strain>
    </source>
</reference>
<sequence>MSNSVLYSVVPVTSRLDLKDPFIFTVHHQDHYPQGNAELGPVSPPQQHEYDMYYGESIPGFPEHPHTGFETITIVERGYVDHFDSLGNSGRYGAGDVQWLTTGNGVQHCEMFPLVHQDQNNPLELFQIWLNSSPEQKKQPADYKMLWREQIPHVFSADAAGRKADIRVISGQFKQTQALDRPPHSWAAIPENQLNIYLITLKPEAELIIPATTATATRFCYFYQGRSLELEGQKIAPKHLLELKPDADIQLKGGLLESHILWLEGEPIGAPVAMHGPFVLNSAQELDTAFRRYRETQFGGWPWPSAEPSFPPEHPRFASYEGGKREEYPDQLDKETTK</sequence>
<feature type="compositionally biased region" description="Basic and acidic residues" evidence="3">
    <location>
        <begin position="322"/>
        <end position="338"/>
    </location>
</feature>
<proteinExistence type="inferred from homology"/>
<dbReference type="PANTHER" id="PTHR13903">
    <property type="entry name" value="PIRIN-RELATED"/>
    <property type="match status" value="1"/>
</dbReference>
<feature type="domain" description="Pirin N-terminal" evidence="4">
    <location>
        <begin position="14"/>
        <end position="130"/>
    </location>
</feature>
<dbReference type="RefSeq" id="WP_044112397.1">
    <property type="nucleotide sequence ID" value="NZ_CP077369.1"/>
</dbReference>
<gene>
    <name evidence="6" type="ORF">HNP34_002104</name>
</gene>
<dbReference type="InterPro" id="IPR011051">
    <property type="entry name" value="RmlC_Cupin_sf"/>
</dbReference>
<dbReference type="InterPro" id="IPR012093">
    <property type="entry name" value="Pirin"/>
</dbReference>
<feature type="region of interest" description="Disordered" evidence="3">
    <location>
        <begin position="303"/>
        <end position="338"/>
    </location>
</feature>
<dbReference type="SUPFAM" id="SSF51182">
    <property type="entry name" value="RmlC-like cupins"/>
    <property type="match status" value="1"/>
</dbReference>
<comment type="similarity">
    <text evidence="1 2">Belongs to the pirin family.</text>
</comment>
<accession>A0AAW3VH70</accession>
<evidence type="ECO:0000313" key="7">
    <source>
        <dbReference type="Proteomes" id="UP000548425"/>
    </source>
</evidence>
<organism evidence="6 7">
    <name type="scientific">Acinetobacter lwoffii</name>
    <dbReference type="NCBI Taxonomy" id="28090"/>
    <lineage>
        <taxon>Bacteria</taxon>
        <taxon>Pseudomonadati</taxon>
        <taxon>Pseudomonadota</taxon>
        <taxon>Gammaproteobacteria</taxon>
        <taxon>Moraxellales</taxon>
        <taxon>Moraxellaceae</taxon>
        <taxon>Acinetobacter</taxon>
    </lineage>
</organism>
<dbReference type="Pfam" id="PF05726">
    <property type="entry name" value="Pirin_C"/>
    <property type="match status" value="1"/>
</dbReference>
<comment type="caution">
    <text evidence="6">The sequence shown here is derived from an EMBL/GenBank/DDBJ whole genome shotgun (WGS) entry which is preliminary data.</text>
</comment>
<dbReference type="AlphaFoldDB" id="A0AAW3VH70"/>
<dbReference type="Proteomes" id="UP000548425">
    <property type="component" value="Unassembled WGS sequence"/>
</dbReference>
<dbReference type="PANTHER" id="PTHR13903:SF8">
    <property type="entry name" value="PIRIN"/>
    <property type="match status" value="1"/>
</dbReference>
<evidence type="ECO:0000256" key="1">
    <source>
        <dbReference type="ARBA" id="ARBA00008416"/>
    </source>
</evidence>
<feature type="domain" description="Pirin C-terminal" evidence="5">
    <location>
        <begin position="199"/>
        <end position="299"/>
    </location>
</feature>
<dbReference type="Gene3D" id="2.60.120.10">
    <property type="entry name" value="Jelly Rolls"/>
    <property type="match status" value="2"/>
</dbReference>
<evidence type="ECO:0000256" key="3">
    <source>
        <dbReference type="SAM" id="MobiDB-lite"/>
    </source>
</evidence>
<evidence type="ECO:0000313" key="6">
    <source>
        <dbReference type="EMBL" id="MBB6363964.1"/>
    </source>
</evidence>
<name>A0AAW3VH70_ACILW</name>
<dbReference type="InterPro" id="IPR003829">
    <property type="entry name" value="Pirin_N_dom"/>
</dbReference>
<dbReference type="InterPro" id="IPR008778">
    <property type="entry name" value="Pirin_C_dom"/>
</dbReference>
<evidence type="ECO:0000259" key="5">
    <source>
        <dbReference type="Pfam" id="PF05726"/>
    </source>
</evidence>
<dbReference type="EMBL" id="JACHLA010000011">
    <property type="protein sequence ID" value="MBB6363964.1"/>
    <property type="molecule type" value="Genomic_DNA"/>
</dbReference>
<evidence type="ECO:0000256" key="2">
    <source>
        <dbReference type="RuleBase" id="RU003457"/>
    </source>
</evidence>
<protein>
    <submittedName>
        <fullName evidence="6">Redox-sensitive bicupin YhaK (Pirin superfamily)</fullName>
    </submittedName>
</protein>
<evidence type="ECO:0000259" key="4">
    <source>
        <dbReference type="Pfam" id="PF02678"/>
    </source>
</evidence>
<dbReference type="Pfam" id="PF02678">
    <property type="entry name" value="Pirin"/>
    <property type="match status" value="1"/>
</dbReference>